<reference evidence="1 2" key="1">
    <citation type="journal article" date="2018" name="PLoS Genet.">
        <title>Population sequencing reveals clonal diversity and ancestral inbreeding in the grapevine cultivar Chardonnay.</title>
        <authorList>
            <person name="Roach M.J."/>
            <person name="Johnson D.L."/>
            <person name="Bohlmann J."/>
            <person name="van Vuuren H.J."/>
            <person name="Jones S.J."/>
            <person name="Pretorius I.S."/>
            <person name="Schmidt S.A."/>
            <person name="Borneman A.R."/>
        </authorList>
    </citation>
    <scope>NUCLEOTIDE SEQUENCE [LARGE SCALE GENOMIC DNA]</scope>
    <source>
        <strain evidence="2">cv. Chardonnay</strain>
        <tissue evidence="1">Leaf</tissue>
    </source>
</reference>
<dbReference type="AlphaFoldDB" id="A0A438KG19"/>
<accession>A0A438KG19</accession>
<dbReference type="Proteomes" id="UP000288805">
    <property type="component" value="Unassembled WGS sequence"/>
</dbReference>
<evidence type="ECO:0000313" key="1">
    <source>
        <dbReference type="EMBL" id="RVX20159.1"/>
    </source>
</evidence>
<sequence>MTFSQLDPSTTPSQGPLVILFLRWILHTKIKRNLLGWHNVFVGKSREKAWRASPLCLMWALWRETNERVFNDIERECKSPNAVPLLLTVKEDSEVINKVTIVSLSGLDKEKGRSCKLVLRSNGVRRFLLCSMCLVEAKRFSLMFPEGKGVFGGWVVLARKLSSLGVVPPLGLAEEPKVGRSPIRRCEFKSLRREFLLWMW</sequence>
<proteinExistence type="predicted"/>
<dbReference type="EMBL" id="QGNW01000007">
    <property type="protein sequence ID" value="RVX20159.1"/>
    <property type="molecule type" value="Genomic_DNA"/>
</dbReference>
<organism evidence="1 2">
    <name type="scientific">Vitis vinifera</name>
    <name type="common">Grape</name>
    <dbReference type="NCBI Taxonomy" id="29760"/>
    <lineage>
        <taxon>Eukaryota</taxon>
        <taxon>Viridiplantae</taxon>
        <taxon>Streptophyta</taxon>
        <taxon>Embryophyta</taxon>
        <taxon>Tracheophyta</taxon>
        <taxon>Spermatophyta</taxon>
        <taxon>Magnoliopsida</taxon>
        <taxon>eudicotyledons</taxon>
        <taxon>Gunneridae</taxon>
        <taxon>Pentapetalae</taxon>
        <taxon>rosids</taxon>
        <taxon>Vitales</taxon>
        <taxon>Vitaceae</taxon>
        <taxon>Viteae</taxon>
        <taxon>Vitis</taxon>
    </lineage>
</organism>
<protein>
    <submittedName>
        <fullName evidence="1">Uncharacterized protein</fullName>
    </submittedName>
</protein>
<evidence type="ECO:0000313" key="2">
    <source>
        <dbReference type="Proteomes" id="UP000288805"/>
    </source>
</evidence>
<gene>
    <name evidence="1" type="ORF">CK203_004797</name>
</gene>
<name>A0A438KG19_VITVI</name>
<comment type="caution">
    <text evidence="1">The sequence shown here is derived from an EMBL/GenBank/DDBJ whole genome shotgun (WGS) entry which is preliminary data.</text>
</comment>